<dbReference type="AlphaFoldDB" id="A0A0F8IK64"/>
<feature type="transmembrane region" description="Helical" evidence="1">
    <location>
        <begin position="53"/>
        <end position="78"/>
    </location>
</feature>
<reference evidence="2 3" key="1">
    <citation type="journal article" date="2015" name="ISME J.">
        <title>Genomic and phenotypic differentiation among Methanosarcina mazei populations from Columbia River sediment.</title>
        <authorList>
            <person name="Youngblut N.D."/>
            <person name="Wirth J.S."/>
            <person name="Henriksen J.R."/>
            <person name="Smith M."/>
            <person name="Simon H."/>
            <person name="Metcalf W.W."/>
            <person name="Whitaker R.J."/>
        </authorList>
    </citation>
    <scope>NUCLEOTIDE SEQUENCE [LARGE SCALE GENOMIC DNA]</scope>
    <source>
        <strain evidence="2 3">3.H.A.2.4</strain>
    </source>
</reference>
<keyword evidence="1" id="KW-0812">Transmembrane</keyword>
<comment type="caution">
    <text evidence="2">The sequence shown here is derived from an EMBL/GenBank/DDBJ whole genome shotgun (WGS) entry which is preliminary data.</text>
</comment>
<evidence type="ECO:0000313" key="2">
    <source>
        <dbReference type="EMBL" id="KKG79814.1"/>
    </source>
</evidence>
<name>A0A0F8IK64_METMZ</name>
<dbReference type="RefSeq" id="WP_048043347.1">
    <property type="nucleotide sequence ID" value="NZ_JJPP01000076.1"/>
</dbReference>
<evidence type="ECO:0000256" key="1">
    <source>
        <dbReference type="SAM" id="Phobius"/>
    </source>
</evidence>
<evidence type="ECO:0000313" key="3">
    <source>
        <dbReference type="Proteomes" id="UP000034817"/>
    </source>
</evidence>
<organism evidence="2 3">
    <name type="scientific">Methanosarcina mazei</name>
    <name type="common">Methanosarcina frisia</name>
    <dbReference type="NCBI Taxonomy" id="2209"/>
    <lineage>
        <taxon>Archaea</taxon>
        <taxon>Methanobacteriati</taxon>
        <taxon>Methanobacteriota</taxon>
        <taxon>Stenosarchaea group</taxon>
        <taxon>Methanomicrobia</taxon>
        <taxon>Methanosarcinales</taxon>
        <taxon>Methanosarcinaceae</taxon>
        <taxon>Methanosarcina</taxon>
    </lineage>
</organism>
<proteinExistence type="predicted"/>
<keyword evidence="1" id="KW-0472">Membrane</keyword>
<accession>A0A0F8IK64</accession>
<dbReference type="PATRIC" id="fig|2209.72.peg.2860"/>
<gene>
    <name evidence="2" type="ORF">DU55_13150</name>
</gene>
<protein>
    <submittedName>
        <fullName evidence="2">Uncharacterized protein</fullName>
    </submittedName>
</protein>
<dbReference type="Proteomes" id="UP000034817">
    <property type="component" value="Unassembled WGS sequence"/>
</dbReference>
<keyword evidence="1" id="KW-1133">Transmembrane helix</keyword>
<sequence>MGFNPPVSLPRKTILIHKVIISASASLSGGPAKKERKLRLKKKLKKKYFSESFNSIRILTGYLALHIHFLALLLSFLFTLKAALLSRAWQERHYKGEVGDVGRVRNILN</sequence>
<dbReference type="GeneID" id="24865007"/>
<dbReference type="EMBL" id="JJPP01000076">
    <property type="protein sequence ID" value="KKG79814.1"/>
    <property type="molecule type" value="Genomic_DNA"/>
</dbReference>